<feature type="coiled-coil region" evidence="1">
    <location>
        <begin position="4782"/>
        <end position="4832"/>
    </location>
</feature>
<gene>
    <name evidence="3" type="ORF">K0M31_020493</name>
</gene>
<feature type="compositionally biased region" description="Basic and acidic residues" evidence="2">
    <location>
        <begin position="3699"/>
        <end position="3710"/>
    </location>
</feature>
<feature type="compositionally biased region" description="Acidic residues" evidence="2">
    <location>
        <begin position="2543"/>
        <end position="2553"/>
    </location>
</feature>
<feature type="compositionally biased region" description="Basic and acidic residues" evidence="2">
    <location>
        <begin position="4085"/>
        <end position="4110"/>
    </location>
</feature>
<keyword evidence="4" id="KW-1185">Reference proteome</keyword>
<feature type="compositionally biased region" description="Basic and acidic residues" evidence="2">
    <location>
        <begin position="1393"/>
        <end position="1473"/>
    </location>
</feature>
<feature type="compositionally biased region" description="Basic residues" evidence="2">
    <location>
        <begin position="3637"/>
        <end position="3646"/>
    </location>
</feature>
<feature type="compositionally biased region" description="Basic and acidic residues" evidence="2">
    <location>
        <begin position="4704"/>
        <end position="4719"/>
    </location>
</feature>
<accession>A0AA40FKA6</accession>
<feature type="compositionally biased region" description="Basic and acidic residues" evidence="2">
    <location>
        <begin position="1336"/>
        <end position="1345"/>
    </location>
</feature>
<feature type="compositionally biased region" description="Low complexity" evidence="2">
    <location>
        <begin position="930"/>
        <end position="946"/>
    </location>
</feature>
<feature type="compositionally biased region" description="Polar residues" evidence="2">
    <location>
        <begin position="3232"/>
        <end position="3242"/>
    </location>
</feature>
<feature type="compositionally biased region" description="Basic and acidic residues" evidence="2">
    <location>
        <begin position="3995"/>
        <end position="4026"/>
    </location>
</feature>
<feature type="region of interest" description="Disordered" evidence="2">
    <location>
        <begin position="417"/>
        <end position="550"/>
    </location>
</feature>
<feature type="compositionally biased region" description="Basic and acidic residues" evidence="2">
    <location>
        <begin position="1068"/>
        <end position="1107"/>
    </location>
</feature>
<feature type="compositionally biased region" description="Basic and acidic residues" evidence="2">
    <location>
        <begin position="3090"/>
        <end position="3126"/>
    </location>
</feature>
<feature type="compositionally biased region" description="Basic and acidic residues" evidence="2">
    <location>
        <begin position="480"/>
        <end position="510"/>
    </location>
</feature>
<dbReference type="SUPFAM" id="SSF46966">
    <property type="entry name" value="Spectrin repeat"/>
    <property type="match status" value="3"/>
</dbReference>
<feature type="compositionally biased region" description="Basic and acidic residues" evidence="2">
    <location>
        <begin position="3495"/>
        <end position="3560"/>
    </location>
</feature>
<feature type="compositionally biased region" description="Basic and acidic residues" evidence="2">
    <location>
        <begin position="4279"/>
        <end position="4314"/>
    </location>
</feature>
<feature type="compositionally biased region" description="Basic and acidic residues" evidence="2">
    <location>
        <begin position="1208"/>
        <end position="1274"/>
    </location>
</feature>
<feature type="region of interest" description="Disordered" evidence="2">
    <location>
        <begin position="1490"/>
        <end position="1667"/>
    </location>
</feature>
<proteinExistence type="predicted"/>
<evidence type="ECO:0000313" key="3">
    <source>
        <dbReference type="EMBL" id="KAK1120687.1"/>
    </source>
</evidence>
<feature type="compositionally biased region" description="Basic and acidic residues" evidence="2">
    <location>
        <begin position="2806"/>
        <end position="2880"/>
    </location>
</feature>
<feature type="compositionally biased region" description="Basic and acidic residues" evidence="2">
    <location>
        <begin position="4048"/>
        <end position="4065"/>
    </location>
</feature>
<feature type="compositionally biased region" description="Basic and acidic residues" evidence="2">
    <location>
        <begin position="4728"/>
        <end position="4737"/>
    </location>
</feature>
<feature type="region of interest" description="Disordered" evidence="2">
    <location>
        <begin position="4522"/>
        <end position="4559"/>
    </location>
</feature>
<feature type="compositionally biased region" description="Acidic residues" evidence="2">
    <location>
        <begin position="4265"/>
        <end position="4278"/>
    </location>
</feature>
<feature type="compositionally biased region" description="Low complexity" evidence="2">
    <location>
        <begin position="880"/>
        <end position="896"/>
    </location>
</feature>
<feature type="region of interest" description="Disordered" evidence="2">
    <location>
        <begin position="2270"/>
        <end position="2367"/>
    </location>
</feature>
<feature type="compositionally biased region" description="Basic and acidic residues" evidence="2">
    <location>
        <begin position="2554"/>
        <end position="2566"/>
    </location>
</feature>
<feature type="compositionally biased region" description="Basic and acidic residues" evidence="2">
    <location>
        <begin position="1527"/>
        <end position="1553"/>
    </location>
</feature>
<name>A0AA40FKA6_9HYME</name>
<feature type="compositionally biased region" description="Basic and acidic residues" evidence="2">
    <location>
        <begin position="3477"/>
        <end position="3487"/>
    </location>
</feature>
<feature type="compositionally biased region" description="Basic and acidic residues" evidence="2">
    <location>
        <begin position="2893"/>
        <end position="2925"/>
    </location>
</feature>
<feature type="compositionally biased region" description="Polar residues" evidence="2">
    <location>
        <begin position="3127"/>
        <end position="3146"/>
    </location>
</feature>
<feature type="region of interest" description="Disordered" evidence="2">
    <location>
        <begin position="2607"/>
        <end position="2683"/>
    </location>
</feature>
<feature type="compositionally biased region" description="Basic and acidic residues" evidence="2">
    <location>
        <begin position="3366"/>
        <end position="3388"/>
    </location>
</feature>
<feature type="compositionally biased region" description="Polar residues" evidence="2">
    <location>
        <begin position="3846"/>
        <end position="3859"/>
    </location>
</feature>
<feature type="compositionally biased region" description="Basic residues" evidence="2">
    <location>
        <begin position="3320"/>
        <end position="3333"/>
    </location>
</feature>
<feature type="compositionally biased region" description="Basic and acidic residues" evidence="2">
    <location>
        <begin position="1290"/>
        <end position="1328"/>
    </location>
</feature>
<sequence>MEEKQREQKRARTVRSDYLTDLDEVQSWIRQAELKVQDRSIEPIPLKEQLKQVQDELGTIIDKLERLTRNGRNIAENTRDDTEKQLIDSTVHSVTEQLNQVRNWLDERKQVVADTIDAWQRFLTLYEAIKTWTEEKRQFLVEPLKLSTLVQARQRLHEYSIAVKSCKQINKNLSDMGKELESIGQVCSVGDLPEKLLEAEEAKVQVEGQLLERNALLQETSEEWEQCERKMKEVKTWIEKAKQNLESPQNKKKPLRDQHIVREKMLSDVAIQKTKIGISMEKLQVHFRSGIGGDSRIGETVDELLAELDSLHTNVKEQTAALEACLTQIDQYQQEIQQLRQQIMQVEQQLRTVLSPTYLSTDKEKALQEQQSLQQRMDDWKQRAKTLLDQIYAVDPYFVQSNETRLVNQVSYADIAAGRSSPSSRGSSPFRNPSRDEASSTPLSIQVLKPTVQLSRTIEAPKQPAVEPIRDDALPNVARVETKTKEEQTTKFEEQSELDARAEVRRHVSKVDSVSSRLRNQPRRSGSAKKDVQERIRESRERTSSAEADFNETLKSETVRSVVEQKKEPLTIKNTLAPKIERRGRSASPIWVPGSTSYADILRGNRQSSRSPSVETGKDAHVAGREIGETVVEESSETVQEKIDFQVPRLEVEEEVVEESSVEEQPAEDTSMESYQQQPAEVVPEVLPEVVREVASPVETVEKPSDAQADWRDETMDEYVLLNEKSYENVSRQPVAATQQVPEVYSYIHPPITELVGFIGSQIAYPVSSYVYMPAAPPQQMALPHYTESQIAFTSEPYVTQGSYISEPEIYQQSQLQKHSQRQPHQSKFKAPPKSTPVVVQNVEEKCLPSRIQQPVDVESSIVQPVQAEEVPEEPETPVEPEQSVQQPVQRPAQPVSESTPVKTKITVSSESKTFSYAQILSQGLNPKPTSSATSGQSPTTTTFTSRQEDSHSPANSTTSSVHETSPPQEARQVRESSVGKQRGAWDTSRRRETRKTHQESPKTRIPEKKARRGSHPRTSPGSQKGQKEKPRTNTEQKKQVLEIKDDEIPVKDSKVVSEVIPKSSEVQIEREKVDDVKPEIKQVDVEKSRRIEAQKQDEKNARKETEADVQQRSTSQEKKRKGKKKKTEKQDDEIEKALKEIEDMDKHKRRDKSREQAKKDAVQNTAEKAKEESEKKNVRSGERKKQNKSKLEKVKDEPETALNQKESNIKEQLKSKGDAKESKEEKDSEKKNVKDDVKDRETKIEEDRKKEPEKKSEARVDAREEKCQKEPTSKKKQKGREQPAAVTDKSNKDTKPTRVDIDSEQVKRTSSEDKVETQKQKDVKSDTAESVQNLERMKKEDTKIKNSAKPTKTSPEIKVESKDKPRSESKEKEPMKLREQEKSNKRNKKQKQGHEQEVSKDRSRQKKSEIEKSEVTKDVELDEKREVKAEVRANSPKDDKDKKVAGKEKGKKDEAKDQKSEVTSKADNKEEQKAIISALIRVIESTMGIGEADESTSETVVQENVEKKPITEGEEKQDESGEEQTTEGKDSERDTRVPEEEPKKVVESDKQTKSKGKKSKKEQDVNQKLAAEVTEVIEKDEQIVEEKLIEEEKIVTEESRKEYLKESEAATPNKEQSGKKKHKKSKSPMKAKKEESSKLVEENEKSKEKKEEVEAVKLEEESGKIDTGRQIFAEEMRKEIITEVKEEIGAIQIENQREENIVDVIEKTEVESDTKNTIIEEKPIENVEISGIEKSSEESKELGKVEISDVEKEEEILSKADTPNIHEPERKTESSRTSSKSKKASKSKEICVIEKPSPVPVVESREESKSSQPSTPKSDKKKKKKQESKDKVAAESPQPERKTVIEKPSADVKSIEQSVRTKISEVTPEKSTGKVEPFVTSLTESEDKEQDTFKEVIREIPKSDECESQLQDLIGKPSTTKDPSLSKKEEAVEVLDTVSLVERSRSPEKSSIVEKAVTSTVASIETEPFDEKLAKSVENVENIPSFVVVDSKSTELITLRPDTVETSLTTEHARVLNDSAVGIPSKVLDTFLADVDKSISDYATYIDDLVKDDQPILFGSVQDRRRGRSGTPKSVESAKDERELDVVEKEQDAKISQGKSEDVSVESKTEDDRTKLVQEEIKVIGETASVELKDSSELVVESEGKIVEESLRLSEKLRESKDLGEFVVESEDKIVEQSLKLSEKLPESKDLGEFLVKSEDEIVEQSLKLSEKLPESKDLGEFVVESEDKIVEQSLKLSEKLPESKDLGEFVVESEDKIVEQCLKLSEKLPESKDSGELQLESEGTILEESLRLSEELPELKDSGKSKLESEDKIVEEKEKLRSEKLPESKDSGESKVDSEDKVVEEKQKMSEETSSGVQQKEEFQVESREISLNKKDRERVDELVEVSAKFDISKSETGRIEDEASVVEGKKMEKVHPYCFTDLVKPYWFDYRPYIEAEIDFHRRFKVVKVIEENVPASTISKSKSIEKIVQESVMRKPEKLEDAVQSEAECRKLSLLRETLKYPISTFYELESEWAKSKQTVKEKEVTLTSLELANVEVTEEEMQAQEEEGQPERLEAGEVSEEEIKKEKTIAEITTEITKSTDIILDQTAALIENVNKELYMLKKEKEQNMAEGKIKDGEEKREIEIQKKKEQPDRKSKEKSKKEKQVKDEKSKAKKEEKREIKSPEAGEPEVIEKKDEELIKVVEPTTTVKEEIEETSLPLKESEIIEKKDVEELNKTTVTTEEKETKEEDSLTLKELDVARKEDVAVVEVIELTQKLLVTKLDEIVDQKEETKLEKGITKEEPLIALESNVDEEIKLAAEKAKEETKLKEDKREQEKQGERKEIISESEIPAEKKLEKMEKPVCEKKKASKESKKKENAKQMTKEEKLSTEEKPSSQEFVTVAATTTTDKEPEIKDAPQSPVKEDKIKPADKPKKEEAKTKSSKQKQPKDKPDVKAKSVPEKETKKHERQEIGSPDSKKKRDGKSRKTSEIPQASVPQETLIEISPEETKQEETKQEETQAETKEVSKEEVQSICAKSWASVVGTKGTIDTTNLSAENAQTSDMKATTRESTTESPKLEKIEQTVETVPDEPQTQHKKHQKKKEVKQEKIVTETKAEKENEVKSAVPEKVEELESTTKESNKSYAQVAASSKRTSPQTSQEEGLVLLKPIPLVPDQSENREVTLEESLDVAEISHVEEISKSEEITITDQKFDELITEENVLKMDSTSWVEEIEKEAMADDLASPLSPVSNEVTETETSQKTKDSWAAIVSKHVEPLEPLPSPVDEKVTAKKEQIIEQHLHPQVQIHVEEAPEPVPIEEVVQIDEQGFIEFVNRKQLRSRRSRSRSRSARREETSSRQSSDKPIVPEEILADEQRQISAQRIEEQKKKNGSKGKEGKSKDKSKGKSSNADRNQVTKDEQGKSKEKGKGKEKMSEFEEREDTGEKVQKLPEKKDNKEEEDSSKTKEVNLSQEKIKEKVDEKLEEIVKVKEVKEKEETEVPETEKVEEEVEAKEVKEEVQIVKSEVPEQKPEGKGEIKEIKAVKPESPEIDKANEIDKKNVKPADKWKKTEIKEQPATRKNKKSKKGKSDKEQPKEETENKEPVKQPDIIRMSEIESKSKDEIKEIRDVSETTKTEPGSKPEIVEEIKSEKSTLARKPKGKFKEKKAETVAEQISETTIEEKKVSEFEIKKEILAKESHAKDKEIIVKEVTKSDIESKSELVEGSKTEKRKGKSKEKKIEIVPEQVVKTPIEEEKVELPAKEPEIGEIIEVQAETKEKSAPAQKHKGKSKEKKVETVPERVNETSVEEKKILESEIKEVSIEEEKREIKEGVTGERNEIDSNLEEKRELVEKKEIKEEPIKPSSQTSIEETTSNTKTDTKEVKEEQVLTEEKSKLSKKEKRKQKKKEKSATRATSEEKLRKETLETIVTEKREETSAIAITPEEVKQPEDIIPISPDENETKGKLEEIKKLTTIISEVVPDEIKLVPETILKPIIKEKERSRTPEKTNLPKSTEEKEKVPEDVENLTEEKVEIPKSVTDKSETLKSMADDTLVVDVVQKPETLVDESKLMLDKTGKDIKQEESIPTLTEKSKRKNKQARKTKHEEQETAAKSTDEEPQSSKDEKDTEILSTDSIIPTTPETPKEIVDQKEDVTISEEKIELDLELKKLEIDEKPTIEEVKKDEKEVKNVSDEEIVLKETVIEEKTETEDFAESQKEIDSVQETEEIPKEHPPEEETTKEEKKGKDKTHDTPKDDEKKISEENPPTPIEEISDKTAEIKEDEIISLEEIDSVQETEEIPKEHPSEEETTKEEKKGKDKTHDTPKDDEKKISEEILPTPIEEISDKTAEIKEDEIISLEEIEETIDEPAAIIVNSKLAEETGKEEIIEKKETEEIVEIQSGIVKELESIIQGTDQVPLQEISIEKLLDEIESPITIDSIQSQLETEEEFEKCISSEPEIETVDIVIEPAKPKVQFYIADEILVLSPEKKKPVQTPLILRTLSELSRSKFLSLDSGFWPDKHPYHEAERYLFENLANYPKENLSGDAKRDSNDKDDFDGDNGGGLNDRGGNGGPLNSYFMGGPHTERLIADLPGGIGSWSDYSTYLSSENEQRPDQLVELVSEKIENPTSDPSCPSDDLVSELSSVRPNDDQSVSKFVDEPVVPTTSENFEEAKLSSLSTVEVPTSGEQPLKYDQSRIVSPDRRSESTRSDPCELSLTPSIPDHGPDPKELNLGRERGSMQRRTPVVETERETGVAEDEAEKRIRGIKDIIQERLMVLQLSVSNLKGTYLPRDSIDSMLSALTNLLTELQGYDREVRQLEEELRKIPADLEAQKLLSNLEEVQSRVATLLSQAEQGRATLEGARGEQEQRGHDIHEYKKFLDETDSWLKNIVAGIKQQQPTATNKALQDELSSHAQRVSELESLPEISTLAKVLKNALLEVMSRLQQRQQVSNVFQCSGAFANFAGLRATVS</sequence>
<feature type="compositionally biased region" description="Polar residues" evidence="2">
    <location>
        <begin position="2881"/>
        <end position="2892"/>
    </location>
</feature>
<feature type="compositionally biased region" description="Polar residues" evidence="2">
    <location>
        <begin position="953"/>
        <end position="968"/>
    </location>
</feature>
<feature type="region of interest" description="Disordered" evidence="2">
    <location>
        <begin position="3980"/>
        <end position="4137"/>
    </location>
</feature>
<comment type="caution">
    <text evidence="3">The sequence shown here is derived from an EMBL/GenBank/DDBJ whole genome shotgun (WGS) entry which is preliminary data.</text>
</comment>
<evidence type="ECO:0000256" key="1">
    <source>
        <dbReference type="SAM" id="Coils"/>
    </source>
</evidence>
<feature type="region of interest" description="Disordered" evidence="2">
    <location>
        <begin position="1726"/>
        <end position="1893"/>
    </location>
</feature>
<feature type="compositionally biased region" description="Basic residues" evidence="2">
    <location>
        <begin position="819"/>
        <end position="828"/>
    </location>
</feature>
<keyword evidence="1" id="KW-0175">Coiled coil</keyword>
<feature type="compositionally biased region" description="Basic and acidic residues" evidence="2">
    <location>
        <begin position="4208"/>
        <end position="4243"/>
    </location>
</feature>
<feature type="region of interest" description="Disordered" evidence="2">
    <location>
        <begin position="4606"/>
        <end position="4737"/>
    </location>
</feature>
<feature type="compositionally biased region" description="Basic and acidic residues" evidence="2">
    <location>
        <begin position="3860"/>
        <end position="3879"/>
    </location>
</feature>
<feature type="region of interest" description="Disordered" evidence="2">
    <location>
        <begin position="3318"/>
        <end position="3458"/>
    </location>
</feature>
<evidence type="ECO:0000313" key="4">
    <source>
        <dbReference type="Proteomes" id="UP001177670"/>
    </source>
</evidence>
<feature type="compositionally biased region" description="Basic and acidic residues" evidence="2">
    <location>
        <begin position="3891"/>
        <end position="3918"/>
    </location>
</feature>
<feature type="compositionally biased region" description="Polar residues" evidence="2">
    <location>
        <begin position="4656"/>
        <end position="4668"/>
    </location>
</feature>
<reference evidence="3" key="1">
    <citation type="submission" date="2021-10" db="EMBL/GenBank/DDBJ databases">
        <title>Melipona bicolor Genome sequencing and assembly.</title>
        <authorList>
            <person name="Araujo N.S."/>
            <person name="Arias M.C."/>
        </authorList>
    </citation>
    <scope>NUCLEOTIDE SEQUENCE</scope>
    <source>
        <strain evidence="3">USP_2M_L1-L4_2017</strain>
        <tissue evidence="3">Whole body</tissue>
    </source>
</reference>
<feature type="compositionally biased region" description="Basic and acidic residues" evidence="2">
    <location>
        <begin position="3594"/>
        <end position="3636"/>
    </location>
</feature>
<feature type="region of interest" description="Disordered" evidence="2">
    <location>
        <begin position="2543"/>
        <end position="2566"/>
    </location>
</feature>
<feature type="region of interest" description="Disordered" evidence="2">
    <location>
        <begin position="4181"/>
        <end position="4329"/>
    </location>
</feature>
<feature type="compositionally biased region" description="Basic and acidic residues" evidence="2">
    <location>
        <begin position="4124"/>
        <end position="4137"/>
    </location>
</feature>
<feature type="compositionally biased region" description="Basic and acidic residues" evidence="2">
    <location>
        <begin position="3398"/>
        <end position="3458"/>
    </location>
</feature>
<feature type="compositionally biased region" description="Basic and acidic residues" evidence="2">
    <location>
        <begin position="988"/>
        <end position="1009"/>
    </location>
</feature>
<evidence type="ECO:0000256" key="2">
    <source>
        <dbReference type="SAM" id="MobiDB-lite"/>
    </source>
</evidence>
<feature type="region of interest" description="Disordered" evidence="2">
    <location>
        <begin position="2806"/>
        <end position="3147"/>
    </location>
</feature>
<feature type="compositionally biased region" description="Polar residues" evidence="2">
    <location>
        <begin position="4622"/>
        <end position="4635"/>
    </location>
</feature>
<feature type="compositionally biased region" description="Basic and acidic residues" evidence="2">
    <location>
        <begin position="1356"/>
        <end position="1385"/>
    </location>
</feature>
<feature type="compositionally biased region" description="Gly residues" evidence="2">
    <location>
        <begin position="4540"/>
        <end position="4553"/>
    </location>
</feature>
<feature type="compositionally biased region" description="Basic and acidic residues" evidence="2">
    <location>
        <begin position="1136"/>
        <end position="1199"/>
    </location>
</feature>
<feature type="compositionally biased region" description="Basic and acidic residues" evidence="2">
    <location>
        <begin position="2992"/>
        <end position="3016"/>
    </location>
</feature>
<feature type="compositionally biased region" description="Basic and acidic residues" evidence="2">
    <location>
        <begin position="2932"/>
        <end position="2974"/>
    </location>
</feature>
<feature type="compositionally biased region" description="Basic residues" evidence="2">
    <location>
        <begin position="3080"/>
        <end position="3089"/>
    </location>
</feature>
<feature type="compositionally biased region" description="Basic and acidic residues" evidence="2">
    <location>
        <begin position="3775"/>
        <end position="3843"/>
    </location>
</feature>
<feature type="compositionally biased region" description="Basic and acidic residues" evidence="2">
    <location>
        <begin position="528"/>
        <end position="544"/>
    </location>
</feature>
<feature type="compositionally biased region" description="Basic and acidic residues" evidence="2">
    <location>
        <begin position="1026"/>
        <end position="1056"/>
    </location>
</feature>
<feature type="compositionally biased region" description="Basic and acidic residues" evidence="2">
    <location>
        <begin position="3570"/>
        <end position="3588"/>
    </location>
</feature>
<organism evidence="3 4">
    <name type="scientific">Melipona bicolor</name>
    <dbReference type="NCBI Taxonomy" id="60889"/>
    <lineage>
        <taxon>Eukaryota</taxon>
        <taxon>Metazoa</taxon>
        <taxon>Ecdysozoa</taxon>
        <taxon>Arthropoda</taxon>
        <taxon>Hexapoda</taxon>
        <taxon>Insecta</taxon>
        <taxon>Pterygota</taxon>
        <taxon>Neoptera</taxon>
        <taxon>Endopterygota</taxon>
        <taxon>Hymenoptera</taxon>
        <taxon>Apocrita</taxon>
        <taxon>Aculeata</taxon>
        <taxon>Apoidea</taxon>
        <taxon>Anthophila</taxon>
        <taxon>Apidae</taxon>
        <taxon>Melipona</taxon>
    </lineage>
</organism>
<feature type="compositionally biased region" description="Basic and acidic residues" evidence="2">
    <location>
        <begin position="1828"/>
        <end position="1855"/>
    </location>
</feature>
<feature type="region of interest" description="Disordered" evidence="2">
    <location>
        <begin position="3224"/>
        <end position="3250"/>
    </location>
</feature>
<feature type="compositionally biased region" description="Basic residues" evidence="2">
    <location>
        <begin position="1620"/>
        <end position="1631"/>
    </location>
</feature>
<feature type="region of interest" description="Disordered" evidence="2">
    <location>
        <begin position="812"/>
        <end position="837"/>
    </location>
</feature>
<feature type="compositionally biased region" description="Basic and acidic residues" evidence="2">
    <location>
        <begin position="1632"/>
        <end position="1667"/>
    </location>
</feature>
<feature type="compositionally biased region" description="Basic and acidic residues" evidence="2">
    <location>
        <begin position="2077"/>
        <end position="2113"/>
    </location>
</feature>
<feature type="compositionally biased region" description="Basic and acidic residues" evidence="2">
    <location>
        <begin position="4253"/>
        <end position="4264"/>
    </location>
</feature>
<dbReference type="EMBL" id="JAHYIQ010000030">
    <property type="protein sequence ID" value="KAK1120687.1"/>
    <property type="molecule type" value="Genomic_DNA"/>
</dbReference>
<feature type="region of interest" description="Disordered" evidence="2">
    <location>
        <begin position="3699"/>
        <end position="3720"/>
    </location>
</feature>
<feature type="compositionally biased region" description="Polar residues" evidence="2">
    <location>
        <begin position="4111"/>
        <end position="4123"/>
    </location>
</feature>
<feature type="compositionally biased region" description="Basic and acidic residues" evidence="2">
    <location>
        <begin position="4680"/>
        <end position="4692"/>
    </location>
</feature>
<feature type="compositionally biased region" description="Basic residues" evidence="2">
    <location>
        <begin position="1119"/>
        <end position="1128"/>
    </location>
</feature>
<feature type="compositionally biased region" description="Basic residues" evidence="2">
    <location>
        <begin position="3880"/>
        <end position="3890"/>
    </location>
</feature>
<feature type="region of interest" description="Disordered" evidence="2">
    <location>
        <begin position="3477"/>
        <end position="3646"/>
    </location>
</feature>
<feature type="compositionally biased region" description="Polar residues" evidence="2">
    <location>
        <begin position="3033"/>
        <end position="3050"/>
    </location>
</feature>
<feature type="compositionally biased region" description="Basic residues" evidence="2">
    <location>
        <begin position="4074"/>
        <end position="4084"/>
    </location>
</feature>
<feature type="compositionally biased region" description="Polar residues" evidence="2">
    <location>
        <begin position="897"/>
        <end position="929"/>
    </location>
</feature>
<feature type="compositionally biased region" description="Acidic residues" evidence="2">
    <location>
        <begin position="1516"/>
        <end position="1526"/>
    </location>
</feature>
<feature type="region of interest" description="Disordered" evidence="2">
    <location>
        <begin position="867"/>
        <end position="1473"/>
    </location>
</feature>
<feature type="compositionally biased region" description="Basic and acidic residues" evidence="2">
    <location>
        <begin position="1735"/>
        <end position="1775"/>
    </location>
</feature>
<feature type="region of interest" description="Disordered" evidence="2">
    <location>
        <begin position="2062"/>
        <end position="2113"/>
    </location>
</feature>
<feature type="region of interest" description="Disordered" evidence="2">
    <location>
        <begin position="3747"/>
        <end position="3942"/>
    </location>
</feature>
<feature type="compositionally biased region" description="Basic and acidic residues" evidence="2">
    <location>
        <begin position="2290"/>
        <end position="2353"/>
    </location>
</feature>
<evidence type="ECO:0008006" key="5">
    <source>
        <dbReference type="Google" id="ProtNLM"/>
    </source>
</evidence>
<feature type="compositionally biased region" description="Acidic residues" evidence="2">
    <location>
        <begin position="870"/>
        <end position="879"/>
    </location>
</feature>
<dbReference type="Proteomes" id="UP001177670">
    <property type="component" value="Unassembled WGS sequence"/>
</dbReference>
<feature type="coiled-coil region" evidence="1">
    <location>
        <begin position="301"/>
        <end position="390"/>
    </location>
</feature>
<feature type="compositionally biased region" description="Basic and acidic residues" evidence="2">
    <location>
        <begin position="1577"/>
        <end position="1609"/>
    </location>
</feature>
<protein>
    <recommendedName>
        <fullName evidence="5">Nesprin-1</fullName>
    </recommendedName>
</protein>
<feature type="compositionally biased region" description="Basic and acidic residues" evidence="2">
    <location>
        <begin position="1505"/>
        <end position="1515"/>
    </location>
</feature>
<feature type="compositionally biased region" description="Basic and acidic residues" evidence="2">
    <location>
        <begin position="3051"/>
        <end position="3068"/>
    </location>
</feature>
<feature type="compositionally biased region" description="Low complexity" evidence="2">
    <location>
        <begin position="419"/>
        <end position="432"/>
    </location>
</feature>